<dbReference type="AlphaFoldDB" id="A0AA92EGQ1"/>
<feature type="region of interest" description="Disordered" evidence="1">
    <location>
        <begin position="1"/>
        <end position="31"/>
    </location>
</feature>
<geneLocation type="plasmid" evidence="3">
    <name>puw386</name>
</geneLocation>
<protein>
    <submittedName>
        <fullName evidence="2">Uncharacterized protein</fullName>
    </submittedName>
</protein>
<dbReference type="EMBL" id="CP039340">
    <property type="protein sequence ID" value="QCX51704.1"/>
    <property type="molecule type" value="Genomic_DNA"/>
</dbReference>
<proteinExistence type="predicted"/>
<evidence type="ECO:0000256" key="1">
    <source>
        <dbReference type="SAM" id="MobiDB-lite"/>
    </source>
</evidence>
<sequence>MPDWTGFDAVRDGLRRRQAGRVSTPGPGWLPMLNNAQSNRTPSCPWACAGTSAFRAPAISIGTRMPPGGNAVMMPRFEVVPTRDLEHRRGRVPTDAGSRRRSAPVFQNGISSKRMAAR</sequence>
<accession>A0AA92EGQ1</accession>
<feature type="region of interest" description="Disordered" evidence="1">
    <location>
        <begin position="84"/>
        <end position="118"/>
    </location>
</feature>
<organism evidence="2 3">
    <name type="scientific">Ralstonia solanacearum</name>
    <name type="common">Pseudomonas solanacearum</name>
    <dbReference type="NCBI Taxonomy" id="305"/>
    <lineage>
        <taxon>Bacteria</taxon>
        <taxon>Pseudomonadati</taxon>
        <taxon>Pseudomonadota</taxon>
        <taxon>Betaproteobacteria</taxon>
        <taxon>Burkholderiales</taxon>
        <taxon>Burkholderiaceae</taxon>
        <taxon>Ralstonia</taxon>
        <taxon>Ralstonia solanacearum species complex</taxon>
    </lineage>
</organism>
<dbReference type="Proteomes" id="UP000310553">
    <property type="component" value="Plasmid pUW386"/>
</dbReference>
<keyword evidence="2" id="KW-0614">Plasmid</keyword>
<name>A0AA92EGQ1_RALSL</name>
<evidence type="ECO:0000313" key="2">
    <source>
        <dbReference type="EMBL" id="QCX51704.1"/>
    </source>
</evidence>
<gene>
    <name evidence="2" type="ORF">E7Z57_22095</name>
</gene>
<evidence type="ECO:0000313" key="3">
    <source>
        <dbReference type="Proteomes" id="UP000310553"/>
    </source>
</evidence>
<reference evidence="2 3" key="1">
    <citation type="submission" date="2019-04" db="EMBL/GenBank/DDBJ databases">
        <title>Complete Genome of UW386 and Higher Quality Genome of UW700.</title>
        <authorList>
            <person name="Jacobs J."/>
            <person name="Perez A."/>
            <person name="Steidl O."/>
            <person name="Allen C."/>
        </authorList>
    </citation>
    <scope>NUCLEOTIDE SEQUENCE [LARGE SCALE GENOMIC DNA]</scope>
    <source>
        <strain evidence="2 3">UW386</strain>
        <plasmid evidence="3">puw386</plasmid>
    </source>
</reference>